<comment type="caution">
    <text evidence="5">The sequence shown here is derived from an EMBL/GenBank/DDBJ whole genome shotgun (WGS) entry which is preliminary data.</text>
</comment>
<keyword evidence="1" id="KW-0472">Membrane</keyword>
<evidence type="ECO:0000259" key="4">
    <source>
        <dbReference type="Pfam" id="PF07696"/>
    </source>
</evidence>
<dbReference type="InterPro" id="IPR011622">
    <property type="entry name" value="7TMR_DISM_rcpt_extracell_dom2"/>
</dbReference>
<dbReference type="Gene3D" id="2.60.40.2380">
    <property type="match status" value="1"/>
</dbReference>
<feature type="domain" description="7TM-DISM receptor extracellular" evidence="3">
    <location>
        <begin position="181"/>
        <end position="390"/>
    </location>
</feature>
<keyword evidence="1" id="KW-1133">Transmembrane helix</keyword>
<dbReference type="Proteomes" id="UP000484015">
    <property type="component" value="Unassembled WGS sequence"/>
</dbReference>
<name>A0A6L6Q8G9_9BURK</name>
<evidence type="ECO:0008006" key="7">
    <source>
        <dbReference type="Google" id="ProtNLM"/>
    </source>
</evidence>
<evidence type="ECO:0000256" key="2">
    <source>
        <dbReference type="SAM" id="SignalP"/>
    </source>
</evidence>
<organism evidence="5 6">
    <name type="scientific">Pseudoduganella ginsengisoli</name>
    <dbReference type="NCBI Taxonomy" id="1462440"/>
    <lineage>
        <taxon>Bacteria</taxon>
        <taxon>Pseudomonadati</taxon>
        <taxon>Pseudomonadota</taxon>
        <taxon>Betaproteobacteria</taxon>
        <taxon>Burkholderiales</taxon>
        <taxon>Oxalobacteraceae</taxon>
        <taxon>Telluria group</taxon>
        <taxon>Pseudoduganella</taxon>
    </lineage>
</organism>
<evidence type="ECO:0000259" key="3">
    <source>
        <dbReference type="Pfam" id="PF07695"/>
    </source>
</evidence>
<dbReference type="OrthoDB" id="9147043at2"/>
<dbReference type="InterPro" id="IPR011623">
    <property type="entry name" value="7TMR_DISM_rcpt_extracell_dom1"/>
</dbReference>
<feature type="transmembrane region" description="Helical" evidence="1">
    <location>
        <begin position="369"/>
        <end position="389"/>
    </location>
</feature>
<sequence length="450" mass="50838">MTFFFTCVRTLLLLWLLCMPGVSHAVRQPPPSAVDLLLLEDPQGTMGLEDAIAAAARFRPGSPNLGGTTSAYWMRFTVRNTASQAMTWWFDTGNRTLQEVDFYQPDNFGGWQHLSTGSRFPFAQRPLPTDTFVFPLTVAAGASTDVYLRVRSTGYLGVTLLPRLWTKAAFQQAAQEDRRAWLTYLGVTAALGAFYLMLWLYLRERNYLVYVLTLASIVWSISCTGGGFGSAFQLFWPNSPGFEQCAWMLSQIPVTWMPVLFAARLVDLKTRAPRIRRVLLRLMKSVTVAMAIMVLLAAVQRAELAPLLQGIYLMGWFLWLPVYPLVGFVMGREAWRGDRMARYFCIAYTPSIIVAAFVSTQALRGMPPALAHMLWASAFELLVTALALADYLNHEHKEKLSTQEALLNSTRDSEQELERKVLQRTLELNAERKRTREQLHKLLSGEGMQQ</sequence>
<dbReference type="Pfam" id="PF07695">
    <property type="entry name" value="7TMR-DISM_7TM"/>
    <property type="match status" value="1"/>
</dbReference>
<evidence type="ECO:0000313" key="5">
    <source>
        <dbReference type="EMBL" id="MTW05498.1"/>
    </source>
</evidence>
<reference evidence="5 6" key="1">
    <citation type="submission" date="2019-11" db="EMBL/GenBank/DDBJ databases">
        <title>Type strains purchased from KCTC, JCM and DSMZ.</title>
        <authorList>
            <person name="Lu H."/>
        </authorList>
    </citation>
    <scope>NUCLEOTIDE SEQUENCE [LARGE SCALE GENOMIC DNA]</scope>
    <source>
        <strain evidence="5 6">KCTC 42409</strain>
    </source>
</reference>
<feature type="domain" description="7TM-DISM receptor extracellular" evidence="4">
    <location>
        <begin position="38"/>
        <end position="159"/>
    </location>
</feature>
<feature type="transmembrane region" description="Helical" evidence="1">
    <location>
        <begin position="311"/>
        <end position="331"/>
    </location>
</feature>
<evidence type="ECO:0000313" key="6">
    <source>
        <dbReference type="Proteomes" id="UP000484015"/>
    </source>
</evidence>
<keyword evidence="6" id="KW-1185">Reference proteome</keyword>
<protein>
    <recommendedName>
        <fullName evidence="7">7TM-DISM receptor extracellular domain-containing protein</fullName>
    </recommendedName>
</protein>
<feature type="transmembrane region" description="Helical" evidence="1">
    <location>
        <begin position="209"/>
        <end position="236"/>
    </location>
</feature>
<accession>A0A6L6Q8G9</accession>
<dbReference type="Pfam" id="PF07696">
    <property type="entry name" value="7TMR-DISMED2"/>
    <property type="match status" value="1"/>
</dbReference>
<feature type="transmembrane region" description="Helical" evidence="1">
    <location>
        <begin position="181"/>
        <end position="202"/>
    </location>
</feature>
<feature type="transmembrane region" description="Helical" evidence="1">
    <location>
        <begin position="248"/>
        <end position="266"/>
    </location>
</feature>
<gene>
    <name evidence="5" type="ORF">GM668_25775</name>
</gene>
<proteinExistence type="predicted"/>
<feature type="transmembrane region" description="Helical" evidence="1">
    <location>
        <begin position="343"/>
        <end position="363"/>
    </location>
</feature>
<dbReference type="RefSeq" id="WP_155441842.1">
    <property type="nucleotide sequence ID" value="NZ_WNLA01000025.1"/>
</dbReference>
<feature type="chain" id="PRO_5026940746" description="7TM-DISM receptor extracellular domain-containing protein" evidence="2">
    <location>
        <begin position="26"/>
        <end position="450"/>
    </location>
</feature>
<keyword evidence="2" id="KW-0732">Signal</keyword>
<feature type="signal peptide" evidence="2">
    <location>
        <begin position="1"/>
        <end position="25"/>
    </location>
</feature>
<dbReference type="EMBL" id="WNLA01000025">
    <property type="protein sequence ID" value="MTW05498.1"/>
    <property type="molecule type" value="Genomic_DNA"/>
</dbReference>
<dbReference type="AlphaFoldDB" id="A0A6L6Q8G9"/>
<evidence type="ECO:0000256" key="1">
    <source>
        <dbReference type="SAM" id="Phobius"/>
    </source>
</evidence>
<keyword evidence="1" id="KW-0812">Transmembrane</keyword>
<feature type="transmembrane region" description="Helical" evidence="1">
    <location>
        <begin position="278"/>
        <end position="299"/>
    </location>
</feature>